<sequence length="414" mass="44810">MPVRTNPIRRYPSPVIPRVPQKVPDYAPAGSRYNNEGKLVNRQGQLLNDKGQAINKKGYLINESNQRINDRGQLLNRQGQAVDDKGRLINENGHLINSYGRLINDAGRPVDTQGRLVNRDGRLVDPKGQLIDKDGKLVNKEGILIDKIGRPLDKEGKVARDLSSAAKGNNEPHEQLFPASVLKGVKAWQREIPAPEAAPKLTIAEVVTRMSDADKMVKAGIISTSPSGAAVARDAAIGAAVTGLVSAPINIGAYAGSTAAAEKIKAAYLPVPLTPPTPIAKSSVELTKSKEDVDVEALYPRMNEAQVIAFSVTNQSMLLKYGDTGSVLLPQQEWPAEPLARLKNLENMLDHAELHTKEVADEYEVYFKAYLPAVKAAEGLAGADARLVAVESRIESLQKAQGKVLEGMKLRRPA</sequence>
<reference evidence="2 3" key="1">
    <citation type="submission" date="2016-10" db="EMBL/GenBank/DDBJ databases">
        <authorList>
            <person name="Varghese N."/>
            <person name="Submissions S."/>
        </authorList>
    </citation>
    <scope>NUCLEOTIDE SEQUENCE [LARGE SCALE GENOMIC DNA]</scope>
    <source>
        <strain evidence="2 3">BS3111</strain>
    </source>
</reference>
<evidence type="ECO:0000256" key="1">
    <source>
        <dbReference type="SAM" id="Coils"/>
    </source>
</evidence>
<feature type="coiled-coil region" evidence="1">
    <location>
        <begin position="342"/>
        <end position="400"/>
    </location>
</feature>
<dbReference type="Proteomes" id="UP000183126">
    <property type="component" value="Chromosome I"/>
</dbReference>
<gene>
    <name evidence="2" type="ORF">SAMN04490205_0671</name>
</gene>
<evidence type="ECO:0000313" key="3">
    <source>
        <dbReference type="Proteomes" id="UP000183126"/>
    </source>
</evidence>
<accession>A0ABY0U0G3</accession>
<evidence type="ECO:0008006" key="4">
    <source>
        <dbReference type="Google" id="ProtNLM"/>
    </source>
</evidence>
<keyword evidence="1" id="KW-0175">Coiled coil</keyword>
<name>A0ABY0U0G3_9PSED</name>
<dbReference type="EMBL" id="LT629760">
    <property type="protein sequence ID" value="SDR85972.1"/>
    <property type="molecule type" value="Genomic_DNA"/>
</dbReference>
<keyword evidence="3" id="KW-1185">Reference proteome</keyword>
<organism evidence="2 3">
    <name type="scientific">Pseudomonas trivialis</name>
    <dbReference type="NCBI Taxonomy" id="200450"/>
    <lineage>
        <taxon>Bacteria</taxon>
        <taxon>Pseudomonadati</taxon>
        <taxon>Pseudomonadota</taxon>
        <taxon>Gammaproteobacteria</taxon>
        <taxon>Pseudomonadales</taxon>
        <taxon>Pseudomonadaceae</taxon>
        <taxon>Pseudomonas</taxon>
    </lineage>
</organism>
<protein>
    <recommendedName>
        <fullName evidence="4">Filamentous hemagglutinin</fullName>
    </recommendedName>
</protein>
<proteinExistence type="predicted"/>
<evidence type="ECO:0000313" key="2">
    <source>
        <dbReference type="EMBL" id="SDR85972.1"/>
    </source>
</evidence>